<accession>A0A7J6WIW5</accession>
<dbReference type="EMBL" id="JABWDY010014833">
    <property type="protein sequence ID" value="KAF5197301.1"/>
    <property type="molecule type" value="Genomic_DNA"/>
</dbReference>
<dbReference type="OrthoDB" id="185373at2759"/>
<evidence type="ECO:0000313" key="1">
    <source>
        <dbReference type="EMBL" id="KAF5197301.1"/>
    </source>
</evidence>
<feature type="non-terminal residue" evidence="1">
    <location>
        <position position="131"/>
    </location>
</feature>
<sequence>MLGRTQISKISQNARSFLLSSSRCSVADGNSCSTAEDETHVPRTLERNNEVLSVQTGNLNSCDAKTTVTRPKTRSVVQSSSVSAHVSSVSSSLPSSGCENSVFGDVHASQTNLLDSSVYVVDQFLKAGIVA</sequence>
<dbReference type="AlphaFoldDB" id="A0A7J6WIW5"/>
<gene>
    <name evidence="1" type="ORF">FRX31_013113</name>
</gene>
<organism evidence="1 2">
    <name type="scientific">Thalictrum thalictroides</name>
    <name type="common">Rue-anemone</name>
    <name type="synonym">Anemone thalictroides</name>
    <dbReference type="NCBI Taxonomy" id="46969"/>
    <lineage>
        <taxon>Eukaryota</taxon>
        <taxon>Viridiplantae</taxon>
        <taxon>Streptophyta</taxon>
        <taxon>Embryophyta</taxon>
        <taxon>Tracheophyta</taxon>
        <taxon>Spermatophyta</taxon>
        <taxon>Magnoliopsida</taxon>
        <taxon>Ranunculales</taxon>
        <taxon>Ranunculaceae</taxon>
        <taxon>Thalictroideae</taxon>
        <taxon>Thalictrum</taxon>
    </lineage>
</organism>
<evidence type="ECO:0000313" key="2">
    <source>
        <dbReference type="Proteomes" id="UP000554482"/>
    </source>
</evidence>
<reference evidence="1 2" key="1">
    <citation type="submission" date="2020-06" db="EMBL/GenBank/DDBJ databases">
        <title>Transcriptomic and genomic resources for Thalictrum thalictroides and T. hernandezii: Facilitating candidate gene discovery in an emerging model plant lineage.</title>
        <authorList>
            <person name="Arias T."/>
            <person name="Riano-Pachon D.M."/>
            <person name="Di Stilio V.S."/>
        </authorList>
    </citation>
    <scope>NUCLEOTIDE SEQUENCE [LARGE SCALE GENOMIC DNA]</scope>
    <source>
        <strain evidence="2">cv. WT478/WT964</strain>
        <tissue evidence="1">Leaves</tissue>
    </source>
</reference>
<proteinExistence type="predicted"/>
<dbReference type="Proteomes" id="UP000554482">
    <property type="component" value="Unassembled WGS sequence"/>
</dbReference>
<protein>
    <submittedName>
        <fullName evidence="1">Smr protein/MutS2 C-terminal</fullName>
    </submittedName>
</protein>
<comment type="caution">
    <text evidence="1">The sequence shown here is derived from an EMBL/GenBank/DDBJ whole genome shotgun (WGS) entry which is preliminary data.</text>
</comment>
<keyword evidence="2" id="KW-1185">Reference proteome</keyword>
<name>A0A7J6WIW5_THATH</name>